<dbReference type="Pfam" id="PF00005">
    <property type="entry name" value="ABC_tran"/>
    <property type="match status" value="1"/>
</dbReference>
<keyword evidence="2" id="KW-0472">Membrane</keyword>
<dbReference type="GO" id="GO:0005304">
    <property type="term" value="F:L-valine transmembrane transporter activity"/>
    <property type="evidence" value="ECO:0007669"/>
    <property type="project" value="TreeGrafter"/>
</dbReference>
<evidence type="ECO:0000256" key="1">
    <source>
        <dbReference type="ARBA" id="ARBA00022448"/>
    </source>
</evidence>
<dbReference type="GO" id="GO:0015192">
    <property type="term" value="F:L-phenylalanine transmembrane transporter activity"/>
    <property type="evidence" value="ECO:0007669"/>
    <property type="project" value="TreeGrafter"/>
</dbReference>
<dbReference type="GO" id="GO:0015808">
    <property type="term" value="P:L-alanine transport"/>
    <property type="evidence" value="ECO:0007669"/>
    <property type="project" value="TreeGrafter"/>
</dbReference>
<accession>A0A368XI05</accession>
<keyword evidence="7" id="KW-1185">Reference proteome</keyword>
<organism evidence="6 7">
    <name type="scientific">Pseudorhodoferax soli</name>
    <dbReference type="NCBI Taxonomy" id="545864"/>
    <lineage>
        <taxon>Bacteria</taxon>
        <taxon>Pseudomonadati</taxon>
        <taxon>Pseudomonadota</taxon>
        <taxon>Betaproteobacteria</taxon>
        <taxon>Burkholderiales</taxon>
        <taxon>Comamonadaceae</taxon>
    </lineage>
</organism>
<protein>
    <submittedName>
        <fullName evidence="6">Amino acid/amide ABC transporter ATP-binding protein 1 (HAAT family)</fullName>
    </submittedName>
</protein>
<sequence>MSENILLRARAIEKRFGAVVAASSLNIDILAGQRVSLIGSNGAGKTTFVNMVTGYLKPDTGSIELGGRDITRLAPRAITHLGVARSFQIPQLFAELTVLENMLVANACHGQRLSFWQPARRGDAVDRADALLQRFQLAEHRERRVAELPGGVRKLLDIAMALTGQPRLLLLDEPTSGVAAEEKFPMMDIIMTALGQEAMTVLFVEHDMDIVERYADRVVAFYAGRIIADDVPAVALAADDVRRYVTGTLH</sequence>
<dbReference type="PROSITE" id="PS50893">
    <property type="entry name" value="ABC_TRANSPORTER_2"/>
    <property type="match status" value="1"/>
</dbReference>
<dbReference type="InterPro" id="IPR003439">
    <property type="entry name" value="ABC_transporter-like_ATP-bd"/>
</dbReference>
<keyword evidence="1" id="KW-0813">Transport</keyword>
<dbReference type="EMBL" id="QPJK01000010">
    <property type="protein sequence ID" value="RCW66648.1"/>
    <property type="molecule type" value="Genomic_DNA"/>
</dbReference>
<proteinExistence type="predicted"/>
<dbReference type="GO" id="GO:0015188">
    <property type="term" value="F:L-isoleucine transmembrane transporter activity"/>
    <property type="evidence" value="ECO:0007669"/>
    <property type="project" value="TreeGrafter"/>
</dbReference>
<keyword evidence="4 6" id="KW-0067">ATP-binding</keyword>
<dbReference type="SUPFAM" id="SSF52540">
    <property type="entry name" value="P-loop containing nucleoside triphosphate hydrolases"/>
    <property type="match status" value="1"/>
</dbReference>
<dbReference type="GO" id="GO:0016887">
    <property type="term" value="F:ATP hydrolysis activity"/>
    <property type="evidence" value="ECO:0007669"/>
    <property type="project" value="InterPro"/>
</dbReference>
<dbReference type="PANTHER" id="PTHR45772">
    <property type="entry name" value="CONSERVED COMPONENT OF ABC TRANSPORTER FOR NATURAL AMINO ACIDS-RELATED"/>
    <property type="match status" value="1"/>
</dbReference>
<evidence type="ECO:0000313" key="6">
    <source>
        <dbReference type="EMBL" id="RCW66648.1"/>
    </source>
</evidence>
<dbReference type="InterPro" id="IPR027417">
    <property type="entry name" value="P-loop_NTPase"/>
</dbReference>
<dbReference type="RefSeq" id="WP_114471175.1">
    <property type="nucleotide sequence ID" value="NZ_QPJK01000010.1"/>
</dbReference>
<reference evidence="6 7" key="1">
    <citation type="submission" date="2018-07" db="EMBL/GenBank/DDBJ databases">
        <title>Genomic Encyclopedia of Type Strains, Phase IV (KMG-IV): sequencing the most valuable type-strain genomes for metagenomic binning, comparative biology and taxonomic classification.</title>
        <authorList>
            <person name="Goeker M."/>
        </authorList>
    </citation>
    <scope>NUCLEOTIDE SEQUENCE [LARGE SCALE GENOMIC DNA]</scope>
    <source>
        <strain evidence="6 7">DSM 21634</strain>
    </source>
</reference>
<dbReference type="GO" id="GO:1903806">
    <property type="term" value="P:L-isoleucine import across plasma membrane"/>
    <property type="evidence" value="ECO:0007669"/>
    <property type="project" value="TreeGrafter"/>
</dbReference>
<dbReference type="CDD" id="cd03219">
    <property type="entry name" value="ABC_Mj1267_LivG_branched"/>
    <property type="match status" value="1"/>
</dbReference>
<comment type="caution">
    <text evidence="6">The sequence shown here is derived from an EMBL/GenBank/DDBJ whole genome shotgun (WGS) entry which is preliminary data.</text>
</comment>
<dbReference type="SMART" id="SM00382">
    <property type="entry name" value="AAA"/>
    <property type="match status" value="1"/>
</dbReference>
<evidence type="ECO:0000313" key="7">
    <source>
        <dbReference type="Proteomes" id="UP000252884"/>
    </source>
</evidence>
<evidence type="ECO:0000256" key="3">
    <source>
        <dbReference type="ARBA" id="ARBA00022741"/>
    </source>
</evidence>
<feature type="domain" description="ABC transporter" evidence="5">
    <location>
        <begin position="7"/>
        <end position="248"/>
    </location>
</feature>
<dbReference type="GO" id="GO:0005886">
    <property type="term" value="C:plasma membrane"/>
    <property type="evidence" value="ECO:0007669"/>
    <property type="project" value="TreeGrafter"/>
</dbReference>
<evidence type="ECO:0000256" key="2">
    <source>
        <dbReference type="ARBA" id="ARBA00022475"/>
    </source>
</evidence>
<name>A0A368XI05_9BURK</name>
<keyword evidence="3" id="KW-0547">Nucleotide-binding</keyword>
<dbReference type="OrthoDB" id="8716732at2"/>
<evidence type="ECO:0000259" key="5">
    <source>
        <dbReference type="PROSITE" id="PS50893"/>
    </source>
</evidence>
<keyword evidence="2" id="KW-1003">Cell membrane</keyword>
<dbReference type="PANTHER" id="PTHR45772:SF7">
    <property type="entry name" value="AMINO ACID ABC TRANSPORTER ATP-BINDING PROTEIN"/>
    <property type="match status" value="1"/>
</dbReference>
<dbReference type="Gene3D" id="3.40.50.300">
    <property type="entry name" value="P-loop containing nucleotide triphosphate hydrolases"/>
    <property type="match status" value="1"/>
</dbReference>
<gene>
    <name evidence="6" type="ORF">DES41_11012</name>
</gene>
<dbReference type="GO" id="GO:1903805">
    <property type="term" value="P:L-valine import across plasma membrane"/>
    <property type="evidence" value="ECO:0007669"/>
    <property type="project" value="TreeGrafter"/>
</dbReference>
<dbReference type="InterPro" id="IPR051120">
    <property type="entry name" value="ABC_AA/LPS_Transport"/>
</dbReference>
<dbReference type="Proteomes" id="UP000252884">
    <property type="component" value="Unassembled WGS sequence"/>
</dbReference>
<evidence type="ECO:0000256" key="4">
    <source>
        <dbReference type="ARBA" id="ARBA00022840"/>
    </source>
</evidence>
<dbReference type="GO" id="GO:0005524">
    <property type="term" value="F:ATP binding"/>
    <property type="evidence" value="ECO:0007669"/>
    <property type="project" value="UniProtKB-KW"/>
</dbReference>
<dbReference type="AlphaFoldDB" id="A0A368XI05"/>
<dbReference type="InterPro" id="IPR003593">
    <property type="entry name" value="AAA+_ATPase"/>
</dbReference>
<dbReference type="GO" id="GO:0042941">
    <property type="term" value="P:D-alanine transmembrane transport"/>
    <property type="evidence" value="ECO:0007669"/>
    <property type="project" value="TreeGrafter"/>
</dbReference>